<evidence type="ECO:0000313" key="1">
    <source>
        <dbReference type="EMBL" id="UWX70846.1"/>
    </source>
</evidence>
<dbReference type="RefSeq" id="WP_164466850.1">
    <property type="nucleotide sequence ID" value="NZ_CADEQD010000010.1"/>
</dbReference>
<reference evidence="1" key="1">
    <citation type="submission" date="2022-09" db="EMBL/GenBank/DDBJ databases">
        <title>Genomic of Burkholderia gladioli.</title>
        <authorList>
            <person name="Wu H."/>
        </authorList>
    </citation>
    <scope>NUCLEOTIDE SEQUENCE</scope>
    <source>
        <strain evidence="1">ZN-S4</strain>
    </source>
</reference>
<name>A0AB38TSY1_BURGA</name>
<organism evidence="1 2">
    <name type="scientific">Burkholderia gladioli</name>
    <name type="common">Pseudomonas marginata</name>
    <name type="synonym">Phytomonas marginata</name>
    <dbReference type="NCBI Taxonomy" id="28095"/>
    <lineage>
        <taxon>Bacteria</taxon>
        <taxon>Pseudomonadati</taxon>
        <taxon>Pseudomonadota</taxon>
        <taxon>Betaproteobacteria</taxon>
        <taxon>Burkholderiales</taxon>
        <taxon>Burkholderiaceae</taxon>
        <taxon>Burkholderia</taxon>
    </lineage>
</organism>
<accession>A0AB38TSY1</accession>
<dbReference type="AlphaFoldDB" id="A0AB38TSY1"/>
<dbReference type="Proteomes" id="UP001059745">
    <property type="component" value="Chromosome 1"/>
</dbReference>
<protein>
    <submittedName>
        <fullName evidence="1">Uncharacterized protein</fullName>
    </submittedName>
</protein>
<dbReference type="EMBL" id="CP104214">
    <property type="protein sequence ID" value="UWX70846.1"/>
    <property type="molecule type" value="Genomic_DNA"/>
</dbReference>
<proteinExistence type="predicted"/>
<sequence length="83" mass="8628">MAAQRRAGRADAGRRRQARAGLRFAAASVVVDMPPAWAGPGWRGIAPVLAGGRANGDENGDDSDTMVSVERSAREFGRASGFG</sequence>
<gene>
    <name evidence="1" type="ORF">NYZ96_03495</name>
</gene>
<evidence type="ECO:0000313" key="2">
    <source>
        <dbReference type="Proteomes" id="UP001059745"/>
    </source>
</evidence>